<feature type="compositionally biased region" description="Polar residues" evidence="7">
    <location>
        <begin position="433"/>
        <end position="447"/>
    </location>
</feature>
<dbReference type="PANTHER" id="PTHR46372:SF6">
    <property type="entry name" value="PROTEIN WVD2-LIKE 1"/>
    <property type="match status" value="1"/>
</dbReference>
<feature type="compositionally biased region" description="Low complexity" evidence="7">
    <location>
        <begin position="628"/>
        <end position="640"/>
    </location>
</feature>
<feature type="region of interest" description="Disordered" evidence="7">
    <location>
        <begin position="41"/>
        <end position="141"/>
    </location>
</feature>
<dbReference type="GO" id="GO:0005874">
    <property type="term" value="C:microtubule"/>
    <property type="evidence" value="ECO:0007669"/>
    <property type="project" value="UniProtKB-KW"/>
</dbReference>
<feature type="region of interest" description="Disordered" evidence="7">
    <location>
        <begin position="278"/>
        <end position="322"/>
    </location>
</feature>
<dbReference type="PANTHER" id="PTHR46372">
    <property type="entry name" value="PROTEIN WVD2-LIKE 3"/>
    <property type="match status" value="1"/>
</dbReference>
<evidence type="ECO:0000256" key="5">
    <source>
        <dbReference type="ARBA" id="ARBA00023212"/>
    </source>
</evidence>
<protein>
    <submittedName>
        <fullName evidence="9">OLC1v1005908C1</fullName>
    </submittedName>
</protein>
<feature type="region of interest" description="Disordered" evidence="7">
    <location>
        <begin position="228"/>
        <end position="248"/>
    </location>
</feature>
<feature type="compositionally biased region" description="Basic and acidic residues" evidence="7">
    <location>
        <begin position="419"/>
        <end position="429"/>
    </location>
</feature>
<feature type="region of interest" description="Disordered" evidence="7">
    <location>
        <begin position="381"/>
        <end position="447"/>
    </location>
</feature>
<feature type="region of interest" description="Disordered" evidence="7">
    <location>
        <begin position="1"/>
        <end position="29"/>
    </location>
</feature>
<keyword evidence="4" id="KW-0493">Microtubule</keyword>
<dbReference type="GO" id="GO:0008017">
    <property type="term" value="F:microtubule binding"/>
    <property type="evidence" value="ECO:0007669"/>
    <property type="project" value="InterPro"/>
</dbReference>
<gene>
    <name evidence="9" type="ORF">OLC1_LOCUS15159</name>
</gene>
<evidence type="ECO:0000256" key="7">
    <source>
        <dbReference type="SAM" id="MobiDB-lite"/>
    </source>
</evidence>
<organism evidence="9 10">
    <name type="scientific">Oldenlandia corymbosa var. corymbosa</name>
    <dbReference type="NCBI Taxonomy" id="529605"/>
    <lineage>
        <taxon>Eukaryota</taxon>
        <taxon>Viridiplantae</taxon>
        <taxon>Streptophyta</taxon>
        <taxon>Embryophyta</taxon>
        <taxon>Tracheophyta</taxon>
        <taxon>Spermatophyta</taxon>
        <taxon>Magnoliopsida</taxon>
        <taxon>eudicotyledons</taxon>
        <taxon>Gunneridae</taxon>
        <taxon>Pentapetalae</taxon>
        <taxon>asterids</taxon>
        <taxon>lamiids</taxon>
        <taxon>Gentianales</taxon>
        <taxon>Rubiaceae</taxon>
        <taxon>Rubioideae</taxon>
        <taxon>Spermacoceae</taxon>
        <taxon>Hedyotis-Oldenlandia complex</taxon>
        <taxon>Oldenlandia</taxon>
    </lineage>
</organism>
<keyword evidence="6" id="KW-0175">Coiled coil</keyword>
<dbReference type="GO" id="GO:0000226">
    <property type="term" value="P:microtubule cytoskeleton organization"/>
    <property type="evidence" value="ECO:0007669"/>
    <property type="project" value="InterPro"/>
</dbReference>
<dbReference type="Pfam" id="PF06886">
    <property type="entry name" value="TPX2"/>
    <property type="match status" value="1"/>
</dbReference>
<feature type="region of interest" description="Disordered" evidence="7">
    <location>
        <begin position="169"/>
        <end position="215"/>
    </location>
</feature>
<sequence>MGRDVTGLRSSFERKTNDDNNVGRPPMGVDHVSAVFVAPKIAVDKDSNTFSEMDPDYNSDSTTNTENGINKAEDHHPQDDGDDDSQVQNKQEEEIHNDHHSNGVLKSQKDHDDDDQKKLTTTTTTTTTTTNSSTNLSEPIAPASGFAVFGVRRRNAAAAAADHQTKISVAKDHNGAVEKLSDSGVTANTDDHKTNDSNEPSRTTEVTDNDQTIKPASGFAAFGVMPTRRSSAAPAPVPAPAPAPDHHQLHTTTVANDHYDIQKDSSDHDQRANDPVVVEQHNDSGMMTNTDDDHKRNDSHESPKNTKINNDHQPNEPASGFAAFGILPVGRNAPPVAADHHWLHNAAENDREIQNNSGSSNHDHHAANKGAVDQQHIDSGMIHSGKANDPHKSPRTPRTRTDIDHQPFSPPYMKTAEPQNDHDDTKYIDEGDNLSQTSSGAATTTRSIRPKQTTVAVGPKFICGERLKKRKEYYTMLEEKHKALEREKREQAARMKEEEEAALKQLRKSLVVKANPVPSFYREGPPPKTELKKLPVTRAKSPNLTRRKSCNDASNKATKASFTEEKGGCENDKRHSFGSCKDAKTTPTTATKTKYVTGSASSKHNNTQSRHDHHHQKQNVVRNKQGPSSKSQVVKQTSKSGEISNNNSDTEEEVTKVVDHVADISVVEKEDAENHPPAAGSSDEMETEVAMVNEERQSN</sequence>
<evidence type="ECO:0000256" key="6">
    <source>
        <dbReference type="SAM" id="Coils"/>
    </source>
</evidence>
<evidence type="ECO:0000259" key="8">
    <source>
        <dbReference type="Pfam" id="PF06886"/>
    </source>
</evidence>
<keyword evidence="3" id="KW-0963">Cytoplasm</keyword>
<feature type="compositionally biased region" description="Polar residues" evidence="7">
    <location>
        <begin position="618"/>
        <end position="627"/>
    </location>
</feature>
<feature type="compositionally biased region" description="Basic and acidic residues" evidence="7">
    <location>
        <begin position="90"/>
        <end position="118"/>
    </location>
</feature>
<keyword evidence="10" id="KW-1185">Reference proteome</keyword>
<accession>A0AAV1DFT2</accession>
<feature type="compositionally biased region" description="Polar residues" evidence="7">
    <location>
        <begin position="197"/>
        <end position="214"/>
    </location>
</feature>
<feature type="region of interest" description="Disordered" evidence="7">
    <location>
        <begin position="519"/>
        <end position="699"/>
    </location>
</feature>
<feature type="compositionally biased region" description="Polar residues" evidence="7">
    <location>
        <begin position="551"/>
        <end position="561"/>
    </location>
</feature>
<feature type="compositionally biased region" description="Basic and acidic residues" evidence="7">
    <location>
        <begin position="291"/>
        <end position="314"/>
    </location>
</feature>
<feature type="compositionally biased region" description="Basic and acidic residues" evidence="7">
    <location>
        <begin position="653"/>
        <end position="674"/>
    </location>
</feature>
<name>A0AAV1DFT2_OLDCO</name>
<dbReference type="EMBL" id="OX459122">
    <property type="protein sequence ID" value="CAI9106699.1"/>
    <property type="molecule type" value="Genomic_DNA"/>
</dbReference>
<proteinExistence type="inferred from homology"/>
<evidence type="ECO:0000256" key="4">
    <source>
        <dbReference type="ARBA" id="ARBA00022701"/>
    </source>
</evidence>
<feature type="compositionally biased region" description="Basic and acidic residues" evidence="7">
    <location>
        <begin position="169"/>
        <end position="181"/>
    </location>
</feature>
<dbReference type="AlphaFoldDB" id="A0AAV1DFT2"/>
<feature type="compositionally biased region" description="Basic and acidic residues" evidence="7">
    <location>
        <begin position="562"/>
        <end position="575"/>
    </location>
</feature>
<dbReference type="InterPro" id="IPR044806">
    <property type="entry name" value="WVD2/WDL1-4"/>
</dbReference>
<dbReference type="InterPro" id="IPR027329">
    <property type="entry name" value="TPX2_C"/>
</dbReference>
<evidence type="ECO:0000313" key="9">
    <source>
        <dbReference type="EMBL" id="CAI9106699.1"/>
    </source>
</evidence>
<evidence type="ECO:0000313" key="10">
    <source>
        <dbReference type="Proteomes" id="UP001161247"/>
    </source>
</evidence>
<reference evidence="9" key="1">
    <citation type="submission" date="2023-03" db="EMBL/GenBank/DDBJ databases">
        <authorList>
            <person name="Julca I."/>
        </authorList>
    </citation>
    <scope>NUCLEOTIDE SEQUENCE</scope>
</reference>
<feature type="compositionally biased region" description="Polar residues" evidence="7">
    <location>
        <begin position="596"/>
        <end position="608"/>
    </location>
</feature>
<comment type="similarity">
    <text evidence="2">Belongs to the TPX2 family.</text>
</comment>
<evidence type="ECO:0000256" key="3">
    <source>
        <dbReference type="ARBA" id="ARBA00022490"/>
    </source>
</evidence>
<feature type="coiled-coil region" evidence="6">
    <location>
        <begin position="467"/>
        <end position="509"/>
    </location>
</feature>
<keyword evidence="5" id="KW-0206">Cytoskeleton</keyword>
<dbReference type="Proteomes" id="UP001161247">
    <property type="component" value="Chromosome 5"/>
</dbReference>
<evidence type="ECO:0000256" key="1">
    <source>
        <dbReference type="ARBA" id="ARBA00004245"/>
    </source>
</evidence>
<feature type="compositionally biased region" description="Low complexity" evidence="7">
    <location>
        <begin position="120"/>
        <end position="135"/>
    </location>
</feature>
<feature type="compositionally biased region" description="Polar residues" evidence="7">
    <location>
        <begin position="58"/>
        <end position="68"/>
    </location>
</feature>
<feature type="domain" description="TPX2 C-terminal" evidence="8">
    <location>
        <begin position="460"/>
        <end position="529"/>
    </location>
</feature>
<evidence type="ECO:0000256" key="2">
    <source>
        <dbReference type="ARBA" id="ARBA00005885"/>
    </source>
</evidence>
<comment type="subcellular location">
    <subcellularLocation>
        <location evidence="1">Cytoplasm</location>
        <location evidence="1">Cytoskeleton</location>
    </subcellularLocation>
</comment>
<feature type="compositionally biased region" description="Low complexity" evidence="7">
    <location>
        <begin position="585"/>
        <end position="594"/>
    </location>
</feature>